<accession>A0A840ANC2</accession>
<comment type="caution">
    <text evidence="1">The sequence shown here is derived from an EMBL/GenBank/DDBJ whole genome shotgun (WGS) entry which is preliminary data.</text>
</comment>
<gene>
    <name evidence="1" type="ORF">GGR25_001064</name>
</gene>
<dbReference type="Proteomes" id="UP000553963">
    <property type="component" value="Unassembled WGS sequence"/>
</dbReference>
<dbReference type="RefSeq" id="WP_183397723.1">
    <property type="nucleotide sequence ID" value="NZ_JACIDS010000002.1"/>
</dbReference>
<dbReference type="AlphaFoldDB" id="A0A840ANC2"/>
<organism evidence="1 2">
    <name type="scientific">Kaistia hirudinis</name>
    <dbReference type="NCBI Taxonomy" id="1293440"/>
    <lineage>
        <taxon>Bacteria</taxon>
        <taxon>Pseudomonadati</taxon>
        <taxon>Pseudomonadota</taxon>
        <taxon>Alphaproteobacteria</taxon>
        <taxon>Hyphomicrobiales</taxon>
        <taxon>Kaistiaceae</taxon>
        <taxon>Kaistia</taxon>
    </lineage>
</organism>
<dbReference type="EMBL" id="JACIDS010000002">
    <property type="protein sequence ID" value="MBB3930025.1"/>
    <property type="molecule type" value="Genomic_DNA"/>
</dbReference>
<protein>
    <submittedName>
        <fullName evidence="1">Uncharacterized protein</fullName>
    </submittedName>
</protein>
<reference evidence="1 2" key="1">
    <citation type="submission" date="2020-08" db="EMBL/GenBank/DDBJ databases">
        <title>Genomic Encyclopedia of Type Strains, Phase IV (KMG-IV): sequencing the most valuable type-strain genomes for metagenomic binning, comparative biology and taxonomic classification.</title>
        <authorList>
            <person name="Goeker M."/>
        </authorList>
    </citation>
    <scope>NUCLEOTIDE SEQUENCE [LARGE SCALE GENOMIC DNA]</scope>
    <source>
        <strain evidence="1 2">DSM 25966</strain>
    </source>
</reference>
<evidence type="ECO:0000313" key="2">
    <source>
        <dbReference type="Proteomes" id="UP000553963"/>
    </source>
</evidence>
<keyword evidence="2" id="KW-1185">Reference proteome</keyword>
<evidence type="ECO:0000313" key="1">
    <source>
        <dbReference type="EMBL" id="MBB3930025.1"/>
    </source>
</evidence>
<proteinExistence type="predicted"/>
<sequence length="170" mass="18929">MRQGDLDALCGVYAVINAVRRAIGTRAPLDEGELKLLFSKLMRAANKEIGALRATTYGMDAAPLWKLTGAARTHIAKRHGLELTAERPFHGQKRVPSNDVLLWLDQALPQTNSAVLVGLEGEFDHWTVAHRFTTAYLAFFDSAGFSRVRIERCRRESIIDGASIIWLRLA</sequence>
<name>A0A840ANC2_9HYPH</name>